<dbReference type="OrthoDB" id="204980at2759"/>
<organism evidence="4 5">
    <name type="scientific">Tetrabaena socialis</name>
    <dbReference type="NCBI Taxonomy" id="47790"/>
    <lineage>
        <taxon>Eukaryota</taxon>
        <taxon>Viridiplantae</taxon>
        <taxon>Chlorophyta</taxon>
        <taxon>core chlorophytes</taxon>
        <taxon>Chlorophyceae</taxon>
        <taxon>CS clade</taxon>
        <taxon>Chlamydomonadales</taxon>
        <taxon>Tetrabaenaceae</taxon>
        <taxon>Tetrabaena</taxon>
    </lineage>
</organism>
<evidence type="ECO:0000256" key="2">
    <source>
        <dbReference type="SAM" id="SignalP"/>
    </source>
</evidence>
<dbReference type="AlphaFoldDB" id="A0A2J8AGK7"/>
<feature type="region of interest" description="Disordered" evidence="1">
    <location>
        <begin position="144"/>
        <end position="171"/>
    </location>
</feature>
<evidence type="ECO:0000313" key="5">
    <source>
        <dbReference type="Proteomes" id="UP000236333"/>
    </source>
</evidence>
<dbReference type="InterPro" id="IPR013780">
    <property type="entry name" value="Glyco_hydro_b"/>
</dbReference>
<feature type="compositionally biased region" description="Polar residues" evidence="1">
    <location>
        <begin position="160"/>
        <end position="171"/>
    </location>
</feature>
<keyword evidence="2" id="KW-0732">Signal</keyword>
<feature type="signal peptide" evidence="2">
    <location>
        <begin position="1"/>
        <end position="26"/>
    </location>
</feature>
<dbReference type="Gene3D" id="3.20.20.80">
    <property type="entry name" value="Glycosidases"/>
    <property type="match status" value="1"/>
</dbReference>
<name>A0A2J8AGK7_9CHLO</name>
<feature type="domain" description="Isoamylase 1-3-like C-terminal" evidence="3">
    <location>
        <begin position="90"/>
        <end position="154"/>
    </location>
</feature>
<proteinExistence type="predicted"/>
<evidence type="ECO:0000256" key="1">
    <source>
        <dbReference type="SAM" id="MobiDB-lite"/>
    </source>
</evidence>
<accession>A0A2J8AGK7</accession>
<dbReference type="PANTHER" id="PTHR43002">
    <property type="entry name" value="GLYCOGEN DEBRANCHING ENZYME"/>
    <property type="match status" value="1"/>
</dbReference>
<dbReference type="SUPFAM" id="SSF51011">
    <property type="entry name" value="Glycosyl hydrolase domain"/>
    <property type="match status" value="1"/>
</dbReference>
<feature type="region of interest" description="Disordered" evidence="1">
    <location>
        <begin position="195"/>
        <end position="228"/>
    </location>
</feature>
<comment type="caution">
    <text evidence="4">The sequence shown here is derived from an EMBL/GenBank/DDBJ whole genome shotgun (WGS) entry which is preliminary data.</text>
</comment>
<evidence type="ECO:0000313" key="4">
    <source>
        <dbReference type="EMBL" id="PNH11649.1"/>
    </source>
</evidence>
<gene>
    <name evidence="4" type="ORF">TSOC_001486</name>
</gene>
<feature type="chain" id="PRO_5014473912" evidence="2">
    <location>
        <begin position="27"/>
        <end position="259"/>
    </location>
</feature>
<protein>
    <submittedName>
        <fullName evidence="4">Isoamylase 1, chloroplastic</fullName>
    </submittedName>
</protein>
<dbReference type="Proteomes" id="UP000236333">
    <property type="component" value="Unassembled WGS sequence"/>
</dbReference>
<evidence type="ECO:0000259" key="3">
    <source>
        <dbReference type="Pfam" id="PF21156"/>
    </source>
</evidence>
<dbReference type="Pfam" id="PF21156">
    <property type="entry name" value="ISOA1-3_C"/>
    <property type="match status" value="1"/>
</dbReference>
<feature type="compositionally biased region" description="Low complexity" evidence="1">
    <location>
        <begin position="210"/>
        <end position="225"/>
    </location>
</feature>
<dbReference type="SUPFAM" id="SSF51445">
    <property type="entry name" value="(Trans)glycosidases"/>
    <property type="match status" value="1"/>
</dbReference>
<keyword evidence="5" id="KW-1185">Reference proteome</keyword>
<feature type="non-terminal residue" evidence="4">
    <location>
        <position position="1"/>
    </location>
</feature>
<dbReference type="EMBL" id="PGGS01000025">
    <property type="protein sequence ID" value="PNH11649.1"/>
    <property type="molecule type" value="Genomic_DNA"/>
</dbReference>
<dbReference type="InterPro" id="IPR048650">
    <property type="entry name" value="ISOA1-3-like_C"/>
</dbReference>
<reference evidence="4 5" key="1">
    <citation type="journal article" date="2017" name="Mol. Biol. Evol.">
        <title>The 4-celled Tetrabaena socialis nuclear genome reveals the essential components for genetic control of cell number at the origin of multicellularity in the volvocine lineage.</title>
        <authorList>
            <person name="Featherston J."/>
            <person name="Arakaki Y."/>
            <person name="Hanschen E.R."/>
            <person name="Ferris P.J."/>
            <person name="Michod R.E."/>
            <person name="Olson B.J.S.C."/>
            <person name="Nozaki H."/>
            <person name="Durand P.M."/>
        </authorList>
    </citation>
    <scope>NUCLEOTIDE SEQUENCE [LARGE SCALE GENOMIC DNA]</scope>
    <source>
        <strain evidence="4 5">NIES-571</strain>
    </source>
</reference>
<dbReference type="Gene3D" id="2.60.40.1180">
    <property type="entry name" value="Golgi alpha-mannosidase II"/>
    <property type="match status" value="1"/>
</dbReference>
<sequence>RLRQRQMRNLASALLLSCGVPMVTMGDEYGHTKDGNNNTYCHDSDLNYVRWDQIAADPNGFNRFMRLLINFRRATTALQRSSYVTDRDIQWHGELPNQPDWTDTSRLVAYTLSDGQGGGLYVAFNTSHTARLLRMPAWGGRVWQPLIDTGKPPPSPGQRPGTSSQYASRGTLNRSNWRSVLQAASDAASAAAGAAAATAATVRSPPPPAAAAARPSSSSAAAAASGRGRQLSLAEVAALEAVMKRKNDELRKRLRLESR</sequence>
<dbReference type="InterPro" id="IPR017853">
    <property type="entry name" value="GH"/>
</dbReference>